<dbReference type="AlphaFoldDB" id="B3ERJ1"/>
<dbReference type="FunFam" id="3.40.1390.30:FF:000001">
    <property type="entry name" value="GTP cyclohydrolase 1 type 2"/>
    <property type="match status" value="1"/>
</dbReference>
<feature type="binding site" evidence="6">
    <location>
        <position position="66"/>
    </location>
    <ligand>
        <name>a divalent metal cation</name>
        <dbReference type="ChEBI" id="CHEBI:60240"/>
        <label>1</label>
    </ligand>
</feature>
<organism evidence="7 8">
    <name type="scientific">Amoebophilus asiaticus (strain 5a2)</name>
    <dbReference type="NCBI Taxonomy" id="452471"/>
    <lineage>
        <taxon>Bacteria</taxon>
        <taxon>Pseudomonadati</taxon>
        <taxon>Bacteroidota</taxon>
        <taxon>Cytophagia</taxon>
        <taxon>Cytophagales</taxon>
        <taxon>Amoebophilaceae</taxon>
        <taxon>Candidatus Amoebophilus</taxon>
    </lineage>
</organism>
<reference evidence="7 8" key="1">
    <citation type="journal article" date="2010" name="J. Bacteriol.">
        <title>The genome of the amoeba symbiont 'Candidatus Amoebophilus asiaticus' reveals common mechanisms for host cell interaction among amoeba-associated bacteria.</title>
        <authorList>
            <person name="Schmitz-Esser S."/>
            <person name="Tischler P."/>
            <person name="Arnold R."/>
            <person name="Montanaro J."/>
            <person name="Wagner M."/>
            <person name="Rattei T."/>
            <person name="Horn M."/>
        </authorList>
    </citation>
    <scope>NUCLEOTIDE SEQUENCE [LARGE SCALE GENOMIC DNA]</scope>
    <source>
        <strain evidence="7 8">5a2</strain>
    </source>
</reference>
<dbReference type="Gene3D" id="3.40.1390.30">
    <property type="entry name" value="NIF3 (NGG1p interacting factor 3)-like"/>
    <property type="match status" value="1"/>
</dbReference>
<dbReference type="PANTHER" id="PTHR13799">
    <property type="entry name" value="NGG1 INTERACTING FACTOR 3"/>
    <property type="match status" value="1"/>
</dbReference>
<dbReference type="InterPro" id="IPR015867">
    <property type="entry name" value="N-reg_PII/ATP_PRibTrfase_C"/>
</dbReference>
<dbReference type="STRING" id="452471.Aasi_0427"/>
<evidence type="ECO:0000256" key="6">
    <source>
        <dbReference type="PIRSR" id="PIRSR602678-1"/>
    </source>
</evidence>
<evidence type="ECO:0000256" key="2">
    <source>
        <dbReference type="ARBA" id="ARBA00011643"/>
    </source>
</evidence>
<name>B3ERJ1_AMOA5</name>
<feature type="binding site" evidence="6">
    <location>
        <position position="65"/>
    </location>
    <ligand>
        <name>a divalent metal cation</name>
        <dbReference type="ChEBI" id="CHEBI:60240"/>
        <label>1</label>
    </ligand>
</feature>
<dbReference type="PIRSF" id="PIRSF037489">
    <property type="entry name" value="UCP037489_NIF3_YqfO"/>
    <property type="match status" value="1"/>
</dbReference>
<evidence type="ECO:0000313" key="8">
    <source>
        <dbReference type="Proteomes" id="UP000001227"/>
    </source>
</evidence>
<comment type="subunit">
    <text evidence="2">Homohexamer.</text>
</comment>
<keyword evidence="4 5" id="KW-0479">Metal-binding</keyword>
<dbReference type="OrthoDB" id="9792792at2"/>
<evidence type="ECO:0000256" key="4">
    <source>
        <dbReference type="ARBA" id="ARBA00022723"/>
    </source>
</evidence>
<dbReference type="EMBL" id="CP001102">
    <property type="protein sequence ID" value="ACE05843.1"/>
    <property type="molecule type" value="Genomic_DNA"/>
</dbReference>
<dbReference type="InterPro" id="IPR002678">
    <property type="entry name" value="DUF34/NIF3"/>
</dbReference>
<gene>
    <name evidence="7" type="ordered locus">Aasi_0427</name>
</gene>
<dbReference type="RefSeq" id="WP_012472606.1">
    <property type="nucleotide sequence ID" value="NC_010830.1"/>
</dbReference>
<dbReference type="PANTHER" id="PTHR13799:SF14">
    <property type="entry name" value="GTP CYCLOHYDROLASE 1 TYPE 2 HOMOLOG"/>
    <property type="match status" value="1"/>
</dbReference>
<dbReference type="KEGG" id="aas:Aasi_0427"/>
<proteinExistence type="inferred from homology"/>
<dbReference type="HOGENOM" id="CLU_037423_1_0_10"/>
<dbReference type="InterPro" id="IPR017221">
    <property type="entry name" value="DUF34/NIF3_bac"/>
</dbReference>
<sequence length="369" mass="41361">MVKVKDITNYLEQWAPLAYQESYDNAGLIIGSPITEVTGILLCLDITETIIEEAKDKNCNLIIAHHPIIFKPIKKLIGINYVERCVIQAIRYNIAIYTIHTNLDNIIQGVSYNMARQLGLEACKILLPKPHTLQKLTAFVSPLQLEEVRNVLHQAGAGHINHYSNCSFTSSAGTATFQRNRSIHHPIGTLKQDDKVEWATAHQLEVVFPAYLSKTIVGALEQLYACKELAYYIQNIENMDIQVGSGIIGELPRSFNNQAFLTYLKEKMALTCIKHSALVKKDIKKVALCGGAGIFLLTEAIKQGADVFVTADVKYHDFFSAEDQILIADIGHYESEIAIKELIYNKLSEKFSNIVLLKSAIQTNPVYYF</sequence>
<dbReference type="Proteomes" id="UP000001227">
    <property type="component" value="Chromosome"/>
</dbReference>
<dbReference type="GO" id="GO:0005737">
    <property type="term" value="C:cytoplasm"/>
    <property type="evidence" value="ECO:0007669"/>
    <property type="project" value="TreeGrafter"/>
</dbReference>
<dbReference type="NCBIfam" id="TIGR00486">
    <property type="entry name" value="YbgI_SA1388"/>
    <property type="match status" value="1"/>
</dbReference>
<dbReference type="eggNOG" id="COG0327">
    <property type="taxonomic scope" value="Bacteria"/>
</dbReference>
<dbReference type="Pfam" id="PF01784">
    <property type="entry name" value="DUF34_NIF3"/>
    <property type="match status" value="1"/>
</dbReference>
<feature type="binding site" evidence="6">
    <location>
        <position position="336"/>
    </location>
    <ligand>
        <name>a divalent metal cation</name>
        <dbReference type="ChEBI" id="CHEBI:60240"/>
        <label>1</label>
    </ligand>
</feature>
<dbReference type="InterPro" id="IPR036069">
    <property type="entry name" value="DUF34/NIF3_sf"/>
</dbReference>
<feature type="binding site" evidence="6">
    <location>
        <position position="332"/>
    </location>
    <ligand>
        <name>a divalent metal cation</name>
        <dbReference type="ChEBI" id="CHEBI:60240"/>
        <label>1</label>
    </ligand>
</feature>
<evidence type="ECO:0000313" key="7">
    <source>
        <dbReference type="EMBL" id="ACE05843.1"/>
    </source>
</evidence>
<comment type="similarity">
    <text evidence="1 5">Belongs to the GTP cyclohydrolase I type 2/NIF3 family.</text>
</comment>
<dbReference type="Gene3D" id="3.30.70.120">
    <property type="match status" value="1"/>
</dbReference>
<evidence type="ECO:0000256" key="1">
    <source>
        <dbReference type="ARBA" id="ARBA00006964"/>
    </source>
</evidence>
<accession>B3ERJ1</accession>
<evidence type="ECO:0000256" key="3">
    <source>
        <dbReference type="ARBA" id="ARBA00022112"/>
    </source>
</evidence>
<dbReference type="GO" id="GO:0046872">
    <property type="term" value="F:metal ion binding"/>
    <property type="evidence" value="ECO:0007669"/>
    <property type="project" value="UniProtKB-UniRule"/>
</dbReference>
<protein>
    <recommendedName>
        <fullName evidence="3 5">GTP cyclohydrolase 1 type 2 homolog</fullName>
    </recommendedName>
</protein>
<dbReference type="SUPFAM" id="SSF102705">
    <property type="entry name" value="NIF3 (NGG1p interacting factor 3)-like"/>
    <property type="match status" value="1"/>
</dbReference>
<feature type="binding site" evidence="6">
    <location>
        <position position="104"/>
    </location>
    <ligand>
        <name>a divalent metal cation</name>
        <dbReference type="ChEBI" id="CHEBI:60240"/>
        <label>1</label>
    </ligand>
</feature>
<evidence type="ECO:0000256" key="5">
    <source>
        <dbReference type="PIRNR" id="PIRNR037489"/>
    </source>
</evidence>
<keyword evidence="8" id="KW-1185">Reference proteome</keyword>